<dbReference type="Pfam" id="PF13923">
    <property type="entry name" value="zf-C3HC4_2"/>
    <property type="match status" value="1"/>
</dbReference>
<dbReference type="Proteomes" id="UP000813824">
    <property type="component" value="Unassembled WGS sequence"/>
</dbReference>
<dbReference type="InterPro" id="IPR001841">
    <property type="entry name" value="Znf_RING"/>
</dbReference>
<protein>
    <recommendedName>
        <fullName evidence="6">RING-type domain-containing protein</fullName>
    </recommendedName>
</protein>
<feature type="compositionally biased region" description="Acidic residues" evidence="5">
    <location>
        <begin position="96"/>
        <end position="116"/>
    </location>
</feature>
<accession>A0A8K0UKL6</accession>
<evidence type="ECO:0000259" key="6">
    <source>
        <dbReference type="PROSITE" id="PS50089"/>
    </source>
</evidence>
<keyword evidence="2 4" id="KW-0863">Zinc-finger</keyword>
<dbReference type="PANTHER" id="PTHR23041:SF78">
    <property type="entry name" value="E3 UBIQUITIN-PROTEIN LIGASE RNF4"/>
    <property type="match status" value="1"/>
</dbReference>
<keyword evidence="1" id="KW-0479">Metal-binding</keyword>
<keyword evidence="3" id="KW-0862">Zinc</keyword>
<organism evidence="7 8">
    <name type="scientific">Cristinia sonorae</name>
    <dbReference type="NCBI Taxonomy" id="1940300"/>
    <lineage>
        <taxon>Eukaryota</taxon>
        <taxon>Fungi</taxon>
        <taxon>Dikarya</taxon>
        <taxon>Basidiomycota</taxon>
        <taxon>Agaricomycotina</taxon>
        <taxon>Agaricomycetes</taxon>
        <taxon>Agaricomycetidae</taxon>
        <taxon>Agaricales</taxon>
        <taxon>Pleurotineae</taxon>
        <taxon>Stephanosporaceae</taxon>
        <taxon>Cristinia</taxon>
    </lineage>
</organism>
<feature type="domain" description="RING-type" evidence="6">
    <location>
        <begin position="217"/>
        <end position="255"/>
    </location>
</feature>
<dbReference type="OrthoDB" id="6270329at2759"/>
<evidence type="ECO:0000313" key="8">
    <source>
        <dbReference type="Proteomes" id="UP000813824"/>
    </source>
</evidence>
<dbReference type="PROSITE" id="PS00518">
    <property type="entry name" value="ZF_RING_1"/>
    <property type="match status" value="1"/>
</dbReference>
<dbReference type="InterPro" id="IPR013087">
    <property type="entry name" value="Znf_C2H2_type"/>
</dbReference>
<dbReference type="SUPFAM" id="SSF57850">
    <property type="entry name" value="RING/U-box"/>
    <property type="match status" value="1"/>
</dbReference>
<dbReference type="AlphaFoldDB" id="A0A8K0UKL6"/>
<dbReference type="SMART" id="SM00355">
    <property type="entry name" value="ZnF_C2H2"/>
    <property type="match status" value="3"/>
</dbReference>
<evidence type="ECO:0000256" key="1">
    <source>
        <dbReference type="ARBA" id="ARBA00022723"/>
    </source>
</evidence>
<sequence length="271" mass="30462">MSYQSQGFLIDTDSAYCTLCDRSFFSKEARADHLYFATNHPKCKTCDINFANGNALRNHYVISKHHNYCASCEIHFGTPAGLRWHIEHAVVHRDDSDDEYDSDEDEDEDENEDEMWEDRQGAELYPEENERYASWKAEGLEDERISVEDEYWDADDDELDTDDEEDAPFDVQALLLNINDSDDDHSVSPDPDPVAGTDTDAAGSSDSAVSLGVLFNCAMCSKAPQSATSTRCGHVFCSGCIVDSLKRKKQCPACQEPAIARQLRRIFLSAN</sequence>
<dbReference type="Gene3D" id="3.30.40.10">
    <property type="entry name" value="Zinc/RING finger domain, C3HC4 (zinc finger)"/>
    <property type="match status" value="1"/>
</dbReference>
<dbReference type="EMBL" id="JAEVFJ010000029">
    <property type="protein sequence ID" value="KAH8093204.1"/>
    <property type="molecule type" value="Genomic_DNA"/>
</dbReference>
<evidence type="ECO:0000256" key="4">
    <source>
        <dbReference type="PROSITE-ProRule" id="PRU00175"/>
    </source>
</evidence>
<keyword evidence="8" id="KW-1185">Reference proteome</keyword>
<feature type="region of interest" description="Disordered" evidence="5">
    <location>
        <begin position="93"/>
        <end position="129"/>
    </location>
</feature>
<comment type="caution">
    <text evidence="7">The sequence shown here is derived from an EMBL/GenBank/DDBJ whole genome shotgun (WGS) entry which is preliminary data.</text>
</comment>
<feature type="region of interest" description="Disordered" evidence="5">
    <location>
        <begin position="180"/>
        <end position="203"/>
    </location>
</feature>
<dbReference type="InterPro" id="IPR047134">
    <property type="entry name" value="RNF4"/>
</dbReference>
<dbReference type="PANTHER" id="PTHR23041">
    <property type="entry name" value="RING FINGER DOMAIN-CONTAINING"/>
    <property type="match status" value="1"/>
</dbReference>
<evidence type="ECO:0000256" key="3">
    <source>
        <dbReference type="ARBA" id="ARBA00022833"/>
    </source>
</evidence>
<dbReference type="GO" id="GO:0008270">
    <property type="term" value="F:zinc ion binding"/>
    <property type="evidence" value="ECO:0007669"/>
    <property type="project" value="UniProtKB-KW"/>
</dbReference>
<evidence type="ECO:0000256" key="2">
    <source>
        <dbReference type="ARBA" id="ARBA00022771"/>
    </source>
</evidence>
<dbReference type="Pfam" id="PF12874">
    <property type="entry name" value="zf-met"/>
    <property type="match status" value="1"/>
</dbReference>
<dbReference type="SMART" id="SM00184">
    <property type="entry name" value="RING"/>
    <property type="match status" value="1"/>
</dbReference>
<name>A0A8K0UKL6_9AGAR</name>
<evidence type="ECO:0000256" key="5">
    <source>
        <dbReference type="SAM" id="MobiDB-lite"/>
    </source>
</evidence>
<dbReference type="InterPro" id="IPR017907">
    <property type="entry name" value="Znf_RING_CS"/>
</dbReference>
<dbReference type="PROSITE" id="PS50089">
    <property type="entry name" value="ZF_RING_2"/>
    <property type="match status" value="1"/>
</dbReference>
<evidence type="ECO:0000313" key="7">
    <source>
        <dbReference type="EMBL" id="KAH8093204.1"/>
    </source>
</evidence>
<dbReference type="InterPro" id="IPR013083">
    <property type="entry name" value="Znf_RING/FYVE/PHD"/>
</dbReference>
<gene>
    <name evidence="7" type="ORF">BXZ70DRAFT_386326</name>
</gene>
<reference evidence="7" key="1">
    <citation type="journal article" date="2021" name="New Phytol.">
        <title>Evolutionary innovations through gain and loss of genes in the ectomycorrhizal Boletales.</title>
        <authorList>
            <person name="Wu G."/>
            <person name="Miyauchi S."/>
            <person name="Morin E."/>
            <person name="Kuo A."/>
            <person name="Drula E."/>
            <person name="Varga T."/>
            <person name="Kohler A."/>
            <person name="Feng B."/>
            <person name="Cao Y."/>
            <person name="Lipzen A."/>
            <person name="Daum C."/>
            <person name="Hundley H."/>
            <person name="Pangilinan J."/>
            <person name="Johnson J."/>
            <person name="Barry K."/>
            <person name="LaButti K."/>
            <person name="Ng V."/>
            <person name="Ahrendt S."/>
            <person name="Min B."/>
            <person name="Choi I.G."/>
            <person name="Park H."/>
            <person name="Plett J.M."/>
            <person name="Magnuson J."/>
            <person name="Spatafora J.W."/>
            <person name="Nagy L.G."/>
            <person name="Henrissat B."/>
            <person name="Grigoriev I.V."/>
            <person name="Yang Z.L."/>
            <person name="Xu J."/>
            <person name="Martin F.M."/>
        </authorList>
    </citation>
    <scope>NUCLEOTIDE SEQUENCE</scope>
    <source>
        <strain evidence="7">KKN 215</strain>
    </source>
</reference>
<proteinExistence type="predicted"/>